<feature type="transmembrane region" description="Helical" evidence="10">
    <location>
        <begin position="224"/>
        <end position="249"/>
    </location>
</feature>
<name>A0AA88W967_9ASTE</name>
<dbReference type="Gene3D" id="1.20.1530.20">
    <property type="match status" value="1"/>
</dbReference>
<feature type="transmembrane region" description="Helical" evidence="10">
    <location>
        <begin position="122"/>
        <end position="143"/>
    </location>
</feature>
<evidence type="ECO:0000256" key="10">
    <source>
        <dbReference type="SAM" id="Phobius"/>
    </source>
</evidence>
<feature type="transmembrane region" description="Helical" evidence="10">
    <location>
        <begin position="261"/>
        <end position="279"/>
    </location>
</feature>
<feature type="transmembrane region" description="Helical" evidence="10">
    <location>
        <begin position="191"/>
        <end position="212"/>
    </location>
</feature>
<evidence type="ECO:0000256" key="1">
    <source>
        <dbReference type="ARBA" id="ARBA00004141"/>
    </source>
</evidence>
<evidence type="ECO:0000259" key="11">
    <source>
        <dbReference type="Pfam" id="PF00999"/>
    </source>
</evidence>
<evidence type="ECO:0000256" key="2">
    <source>
        <dbReference type="ARBA" id="ARBA00022448"/>
    </source>
</evidence>
<keyword evidence="5" id="KW-0630">Potassium</keyword>
<keyword evidence="8 10" id="KW-0472">Membrane</keyword>
<accession>A0AA88W967</accession>
<keyword evidence="3" id="KW-0633">Potassium transport</keyword>
<evidence type="ECO:0000256" key="7">
    <source>
        <dbReference type="ARBA" id="ARBA00023065"/>
    </source>
</evidence>
<dbReference type="PANTHER" id="PTHR32468:SF23">
    <property type="entry name" value="CATION_H(+) ANTIPORTER 14"/>
    <property type="match status" value="1"/>
</dbReference>
<dbReference type="GO" id="GO:0015297">
    <property type="term" value="F:antiporter activity"/>
    <property type="evidence" value="ECO:0007669"/>
    <property type="project" value="InterPro"/>
</dbReference>
<dbReference type="InterPro" id="IPR038770">
    <property type="entry name" value="Na+/solute_symporter_sf"/>
</dbReference>
<evidence type="ECO:0000256" key="4">
    <source>
        <dbReference type="ARBA" id="ARBA00022692"/>
    </source>
</evidence>
<feature type="domain" description="Cation/H+ exchanger transmembrane" evidence="11">
    <location>
        <begin position="90"/>
        <end position="407"/>
    </location>
</feature>
<feature type="transmembrane region" description="Helical" evidence="10">
    <location>
        <begin position="300"/>
        <end position="325"/>
    </location>
</feature>
<keyword evidence="6 10" id="KW-1133">Transmembrane helix</keyword>
<dbReference type="EMBL" id="JAVXUP010000719">
    <property type="protein sequence ID" value="KAK3022284.1"/>
    <property type="molecule type" value="Genomic_DNA"/>
</dbReference>
<proteinExistence type="inferred from homology"/>
<dbReference type="GO" id="GO:0016020">
    <property type="term" value="C:membrane"/>
    <property type="evidence" value="ECO:0007669"/>
    <property type="project" value="UniProtKB-SubCell"/>
</dbReference>
<dbReference type="Proteomes" id="UP001188597">
    <property type="component" value="Unassembled WGS sequence"/>
</dbReference>
<evidence type="ECO:0000313" key="13">
    <source>
        <dbReference type="Proteomes" id="UP001188597"/>
    </source>
</evidence>
<gene>
    <name evidence="12" type="ORF">RJ639_045391</name>
</gene>
<keyword evidence="4 10" id="KW-0812">Transmembrane</keyword>
<keyword evidence="7" id="KW-0406">Ion transport</keyword>
<dbReference type="GO" id="GO:1902600">
    <property type="term" value="P:proton transmembrane transport"/>
    <property type="evidence" value="ECO:0007669"/>
    <property type="project" value="InterPro"/>
</dbReference>
<protein>
    <recommendedName>
        <fullName evidence="11">Cation/H+ exchanger transmembrane domain-containing protein</fullName>
    </recommendedName>
</protein>
<evidence type="ECO:0000256" key="3">
    <source>
        <dbReference type="ARBA" id="ARBA00022538"/>
    </source>
</evidence>
<reference evidence="12" key="1">
    <citation type="submission" date="2022-12" db="EMBL/GenBank/DDBJ databases">
        <title>Draft genome assemblies for two species of Escallonia (Escalloniales).</title>
        <authorList>
            <person name="Chanderbali A."/>
            <person name="Dervinis C."/>
            <person name="Anghel I."/>
            <person name="Soltis D."/>
            <person name="Soltis P."/>
            <person name="Zapata F."/>
        </authorList>
    </citation>
    <scope>NUCLEOTIDE SEQUENCE</scope>
    <source>
        <strain evidence="12">UCBG64.0493</strain>
        <tissue evidence="12">Leaf</tissue>
    </source>
</reference>
<keyword evidence="2" id="KW-0813">Transport</keyword>
<dbReference type="Pfam" id="PF00999">
    <property type="entry name" value="Na_H_Exchanger"/>
    <property type="match status" value="1"/>
</dbReference>
<keyword evidence="13" id="KW-1185">Reference proteome</keyword>
<evidence type="ECO:0000313" key="12">
    <source>
        <dbReference type="EMBL" id="KAK3022284.1"/>
    </source>
</evidence>
<dbReference type="InterPro" id="IPR006153">
    <property type="entry name" value="Cation/H_exchanger_TM"/>
</dbReference>
<dbReference type="PANTHER" id="PTHR32468">
    <property type="entry name" value="CATION/H + ANTIPORTER"/>
    <property type="match status" value="1"/>
</dbReference>
<dbReference type="GO" id="GO:0012505">
    <property type="term" value="C:endomembrane system"/>
    <property type="evidence" value="ECO:0007669"/>
    <property type="project" value="TreeGrafter"/>
</dbReference>
<evidence type="ECO:0000256" key="5">
    <source>
        <dbReference type="ARBA" id="ARBA00022958"/>
    </source>
</evidence>
<evidence type="ECO:0000256" key="8">
    <source>
        <dbReference type="ARBA" id="ARBA00023136"/>
    </source>
</evidence>
<feature type="transmembrane region" description="Helical" evidence="10">
    <location>
        <begin position="155"/>
        <end position="179"/>
    </location>
</feature>
<feature type="transmembrane region" description="Helical" evidence="10">
    <location>
        <begin position="345"/>
        <end position="363"/>
    </location>
</feature>
<dbReference type="AlphaFoldDB" id="A0AA88W967"/>
<comment type="similarity">
    <text evidence="9">Belongs to the monovalent cation:proton antiporter 2 (CPA2) transporter (TC 2.A.37) family. CHX (TC 2.A.37.4) subfamily.</text>
</comment>
<evidence type="ECO:0000256" key="6">
    <source>
        <dbReference type="ARBA" id="ARBA00022989"/>
    </source>
</evidence>
<comment type="subcellular location">
    <subcellularLocation>
        <location evidence="1">Membrane</location>
        <topology evidence="1">Multi-pass membrane protein</topology>
    </subcellularLocation>
</comment>
<comment type="caution">
    <text evidence="12">The sequence shown here is derived from an EMBL/GenBank/DDBJ whole genome shotgun (WGS) entry which is preliminary data.</text>
</comment>
<dbReference type="InterPro" id="IPR050794">
    <property type="entry name" value="CPA2_transporter"/>
</dbReference>
<sequence>MAGIPKVSSSFGTVPGKTHEEAMVCQYAEVITSKGYSWFGGEPFSFTLPVLLIQLFDQCTSYCKPLPHSTFISRVCAPSGHVMFLQSSITTIQKRASMIIAHSFLMRKEAFSERLFPPGGRIVFETIASLGFMLHLFILGVQVDASLVMKAGRNAVLIGFTGFALPYALSWLAIVTLLSNLVIPDDRIKKTLPFIAALNSMSSSPVITSLLADLKILSSELGCLAASTALVCDVCSYFIFMMVATVGVAIRDVELKPLYNILWTGAFIVLVLFVFRPIIVKIGKRIPKGQPMKESQFFAILLVVLVCGFCAQTLGQSSGLASSVLGVSMPGGPPLGSSLVNKLDTIATGILLPAKVAMSGLSVDLFSIGRGSSGLVLEFFIILGYVGKFIGTFIPAIYNCVPFKDAVSLA</sequence>
<dbReference type="GO" id="GO:0006885">
    <property type="term" value="P:regulation of pH"/>
    <property type="evidence" value="ECO:0007669"/>
    <property type="project" value="TreeGrafter"/>
</dbReference>
<organism evidence="12 13">
    <name type="scientific">Escallonia herrerae</name>
    <dbReference type="NCBI Taxonomy" id="1293975"/>
    <lineage>
        <taxon>Eukaryota</taxon>
        <taxon>Viridiplantae</taxon>
        <taxon>Streptophyta</taxon>
        <taxon>Embryophyta</taxon>
        <taxon>Tracheophyta</taxon>
        <taxon>Spermatophyta</taxon>
        <taxon>Magnoliopsida</taxon>
        <taxon>eudicotyledons</taxon>
        <taxon>Gunneridae</taxon>
        <taxon>Pentapetalae</taxon>
        <taxon>asterids</taxon>
        <taxon>campanulids</taxon>
        <taxon>Escalloniales</taxon>
        <taxon>Escalloniaceae</taxon>
        <taxon>Escallonia</taxon>
    </lineage>
</organism>
<dbReference type="GO" id="GO:0006813">
    <property type="term" value="P:potassium ion transport"/>
    <property type="evidence" value="ECO:0007669"/>
    <property type="project" value="UniProtKB-KW"/>
</dbReference>
<feature type="transmembrane region" description="Helical" evidence="10">
    <location>
        <begin position="375"/>
        <end position="398"/>
    </location>
</feature>
<evidence type="ECO:0000256" key="9">
    <source>
        <dbReference type="ARBA" id="ARBA00038341"/>
    </source>
</evidence>